<dbReference type="InterPro" id="IPR001867">
    <property type="entry name" value="OmpR/PhoB-type_DNA-bd"/>
</dbReference>
<feature type="domain" description="OmpR/PhoB-type" evidence="10">
    <location>
        <begin position="171"/>
        <end position="269"/>
    </location>
</feature>
<dbReference type="STRING" id="588932.DA69_09065"/>
<dbReference type="InterPro" id="IPR036388">
    <property type="entry name" value="WH-like_DNA-bd_sf"/>
</dbReference>
<name>A0A172Y6V7_9CAUL</name>
<dbReference type="PANTHER" id="PTHR48111:SF1">
    <property type="entry name" value="TWO-COMPONENT RESPONSE REGULATOR ORR33"/>
    <property type="match status" value="1"/>
</dbReference>
<dbReference type="InterPro" id="IPR016032">
    <property type="entry name" value="Sig_transdc_resp-reg_C-effctor"/>
</dbReference>
<evidence type="ECO:0000256" key="4">
    <source>
        <dbReference type="ARBA" id="ARBA00023125"/>
    </source>
</evidence>
<dbReference type="GO" id="GO:0000976">
    <property type="term" value="F:transcription cis-regulatory region binding"/>
    <property type="evidence" value="ECO:0007669"/>
    <property type="project" value="TreeGrafter"/>
</dbReference>
<protein>
    <recommendedName>
        <fullName evidence="13">Response regulator transcription factor</fullName>
    </recommendedName>
</protein>
<evidence type="ECO:0000259" key="10">
    <source>
        <dbReference type="PROSITE" id="PS51755"/>
    </source>
</evidence>
<dbReference type="InterPro" id="IPR011006">
    <property type="entry name" value="CheY-like_superfamily"/>
</dbReference>
<keyword evidence="5" id="KW-0804">Transcription</keyword>
<dbReference type="Gene3D" id="1.10.10.10">
    <property type="entry name" value="Winged helix-like DNA-binding domain superfamily/Winged helix DNA-binding domain"/>
    <property type="match status" value="1"/>
</dbReference>
<keyword evidence="3" id="KW-0805">Transcription regulation</keyword>
<feature type="compositionally biased region" description="Basic and acidic residues" evidence="8">
    <location>
        <begin position="27"/>
        <end position="37"/>
    </location>
</feature>
<organism evidence="11 12">
    <name type="scientific">Brevundimonas naejangsanensis</name>
    <dbReference type="NCBI Taxonomy" id="588932"/>
    <lineage>
        <taxon>Bacteria</taxon>
        <taxon>Pseudomonadati</taxon>
        <taxon>Pseudomonadota</taxon>
        <taxon>Alphaproteobacteria</taxon>
        <taxon>Caulobacterales</taxon>
        <taxon>Caulobacteraceae</taxon>
        <taxon>Brevundimonas</taxon>
    </lineage>
</organism>
<evidence type="ECO:0000256" key="2">
    <source>
        <dbReference type="ARBA" id="ARBA00023012"/>
    </source>
</evidence>
<accession>A0A172Y6V7</accession>
<evidence type="ECO:0000256" key="1">
    <source>
        <dbReference type="ARBA" id="ARBA00022553"/>
    </source>
</evidence>
<dbReference type="InterPro" id="IPR001789">
    <property type="entry name" value="Sig_transdc_resp-reg_receiver"/>
</dbReference>
<dbReference type="InterPro" id="IPR039420">
    <property type="entry name" value="WalR-like"/>
</dbReference>
<dbReference type="Gene3D" id="6.10.250.690">
    <property type="match status" value="1"/>
</dbReference>
<evidence type="ECO:0008006" key="13">
    <source>
        <dbReference type="Google" id="ProtNLM"/>
    </source>
</evidence>
<comment type="caution">
    <text evidence="6">Lacks conserved residue(s) required for the propagation of feature annotation.</text>
</comment>
<dbReference type="SUPFAM" id="SSF52172">
    <property type="entry name" value="CheY-like"/>
    <property type="match status" value="1"/>
</dbReference>
<dbReference type="PANTHER" id="PTHR48111">
    <property type="entry name" value="REGULATOR OF RPOS"/>
    <property type="match status" value="1"/>
</dbReference>
<evidence type="ECO:0000313" key="12">
    <source>
        <dbReference type="Proteomes" id="UP000077603"/>
    </source>
</evidence>
<evidence type="ECO:0000256" key="8">
    <source>
        <dbReference type="SAM" id="MobiDB-lite"/>
    </source>
</evidence>
<keyword evidence="1" id="KW-0597">Phosphoprotein</keyword>
<keyword evidence="4 7" id="KW-0238">DNA-binding</keyword>
<feature type="DNA-binding region" description="OmpR/PhoB-type" evidence="7">
    <location>
        <begin position="171"/>
        <end position="269"/>
    </location>
</feature>
<keyword evidence="2" id="KW-0902">Two-component regulatory system</keyword>
<dbReference type="PROSITE" id="PS51755">
    <property type="entry name" value="OMPR_PHOB"/>
    <property type="match status" value="1"/>
</dbReference>
<evidence type="ECO:0000256" key="5">
    <source>
        <dbReference type="ARBA" id="ARBA00023163"/>
    </source>
</evidence>
<dbReference type="GO" id="GO:0006355">
    <property type="term" value="P:regulation of DNA-templated transcription"/>
    <property type="evidence" value="ECO:0007669"/>
    <property type="project" value="InterPro"/>
</dbReference>
<evidence type="ECO:0000259" key="9">
    <source>
        <dbReference type="PROSITE" id="PS50110"/>
    </source>
</evidence>
<proteinExistence type="predicted"/>
<feature type="region of interest" description="Disordered" evidence="8">
    <location>
        <begin position="1"/>
        <end position="37"/>
    </location>
</feature>
<evidence type="ECO:0000313" key="11">
    <source>
        <dbReference type="EMBL" id="ANF54882.1"/>
    </source>
</evidence>
<sequence length="303" mass="34021">MPIIAPSRLPRSRDRLMQTPKRARVRKSLERPSAADRPEETSELLKLALLTDDWTWAAAARRSLAMPGIELKVGELRTPAEASMLSGRDVVLLKPKSMVRSCWRACSRLGGRDESLLILLHEPDQVNDYVRALDLGADECLSPDLAVDELVARMRALVRRKRAREYAGPSGPVYAFDGWTFTPGRAELTGPSGRTMYLPRNDLRLLALLLTEPGRAFSPDELSHRLEPWNRAWIDWRIRVHRLRVRLTLIEPDAGWLKTRRGEGYALVADQCREIGRNETLPQADGQGEPERPGRLASGVGVG</sequence>
<keyword evidence="12" id="KW-1185">Reference proteome</keyword>
<dbReference type="SUPFAM" id="SSF46894">
    <property type="entry name" value="C-terminal effector domain of the bipartite response regulators"/>
    <property type="match status" value="1"/>
</dbReference>
<evidence type="ECO:0000256" key="7">
    <source>
        <dbReference type="PROSITE-ProRule" id="PRU01091"/>
    </source>
</evidence>
<evidence type="ECO:0000256" key="3">
    <source>
        <dbReference type="ARBA" id="ARBA00023015"/>
    </source>
</evidence>
<gene>
    <name evidence="11" type="ORF">DA69_09065</name>
</gene>
<dbReference type="Pfam" id="PF00486">
    <property type="entry name" value="Trans_reg_C"/>
    <property type="match status" value="1"/>
</dbReference>
<feature type="domain" description="Response regulatory" evidence="9">
    <location>
        <begin position="46"/>
        <end position="158"/>
    </location>
</feature>
<dbReference type="AlphaFoldDB" id="A0A172Y6V7"/>
<dbReference type="PROSITE" id="PS50110">
    <property type="entry name" value="RESPONSE_REGULATORY"/>
    <property type="match status" value="1"/>
</dbReference>
<dbReference type="Proteomes" id="UP000077603">
    <property type="component" value="Chromosome"/>
</dbReference>
<dbReference type="EMBL" id="CP015614">
    <property type="protein sequence ID" value="ANF54882.1"/>
    <property type="molecule type" value="Genomic_DNA"/>
</dbReference>
<dbReference type="GO" id="GO:0032993">
    <property type="term" value="C:protein-DNA complex"/>
    <property type="evidence" value="ECO:0007669"/>
    <property type="project" value="TreeGrafter"/>
</dbReference>
<dbReference type="GO" id="GO:0000156">
    <property type="term" value="F:phosphorelay response regulator activity"/>
    <property type="evidence" value="ECO:0007669"/>
    <property type="project" value="TreeGrafter"/>
</dbReference>
<feature type="region of interest" description="Disordered" evidence="8">
    <location>
        <begin position="279"/>
        <end position="303"/>
    </location>
</feature>
<reference evidence="11 12" key="1">
    <citation type="journal article" date="2014" name="Genome Announc.">
        <title>Genome Sequence of a Promising Hydrogen-Producing Facultative Anaerobic Bacterium, Brevundimonas naejangsanensis Strain B1.</title>
        <authorList>
            <person name="Su H."/>
            <person name="Zhang T."/>
            <person name="Bao M."/>
            <person name="Jiang Y."/>
            <person name="Wang Y."/>
            <person name="Tan T."/>
        </authorList>
    </citation>
    <scope>NUCLEOTIDE SEQUENCE [LARGE SCALE GENOMIC DNA]</scope>
    <source>
        <strain evidence="11 12">B1</strain>
    </source>
</reference>
<evidence type="ECO:0000256" key="6">
    <source>
        <dbReference type="PROSITE-ProRule" id="PRU00169"/>
    </source>
</evidence>
<dbReference type="GO" id="GO:0005829">
    <property type="term" value="C:cytosol"/>
    <property type="evidence" value="ECO:0007669"/>
    <property type="project" value="TreeGrafter"/>
</dbReference>
<dbReference type="KEGG" id="bne:DA69_09065"/>